<comment type="caution">
    <text evidence="1">The sequence shown here is derived from an EMBL/GenBank/DDBJ whole genome shotgun (WGS) entry which is preliminary data.</text>
</comment>
<evidence type="ECO:0000313" key="2">
    <source>
        <dbReference type="Proteomes" id="UP001157961"/>
    </source>
</evidence>
<dbReference type="EMBL" id="FXTY01000007">
    <property type="protein sequence ID" value="SMP30717.1"/>
    <property type="molecule type" value="Genomic_DNA"/>
</dbReference>
<dbReference type="Proteomes" id="UP001157961">
    <property type="component" value="Unassembled WGS sequence"/>
</dbReference>
<keyword evidence="2" id="KW-1185">Reference proteome</keyword>
<sequence length="142" mass="15885">MSKELLKEWIEDGWLTGDQATIDRILPASFSVSGFSSAENFPKSDFSELVDLFRKITGPGRINLTNLIENPPWFAAKFLLTARPPAQSGNVEIDVMLLAKFEDGVMTEHHTAIDYFSLFSQLGQLPPNALEHCLTGERLTWS</sequence>
<dbReference type="RefSeq" id="WP_283427226.1">
    <property type="nucleotide sequence ID" value="NZ_FXTY01000007.1"/>
</dbReference>
<dbReference type="SUPFAM" id="SSF54427">
    <property type="entry name" value="NTF2-like"/>
    <property type="match status" value="1"/>
</dbReference>
<name>A0ABY1PDM3_9RHOB</name>
<evidence type="ECO:0008006" key="3">
    <source>
        <dbReference type="Google" id="ProtNLM"/>
    </source>
</evidence>
<proteinExistence type="predicted"/>
<organism evidence="1 2">
    <name type="scientific">Shimia sagamensis</name>
    <dbReference type="NCBI Taxonomy" id="1566352"/>
    <lineage>
        <taxon>Bacteria</taxon>
        <taxon>Pseudomonadati</taxon>
        <taxon>Pseudomonadota</taxon>
        <taxon>Alphaproteobacteria</taxon>
        <taxon>Rhodobacterales</taxon>
        <taxon>Roseobacteraceae</taxon>
    </lineage>
</organism>
<gene>
    <name evidence="1" type="ORF">SAMN06265373_107122</name>
</gene>
<dbReference type="Gene3D" id="3.10.450.50">
    <property type="match status" value="1"/>
</dbReference>
<evidence type="ECO:0000313" key="1">
    <source>
        <dbReference type="EMBL" id="SMP30717.1"/>
    </source>
</evidence>
<reference evidence="1 2" key="1">
    <citation type="submission" date="2017-05" db="EMBL/GenBank/DDBJ databases">
        <authorList>
            <person name="Varghese N."/>
            <person name="Submissions S."/>
        </authorList>
    </citation>
    <scope>NUCLEOTIDE SEQUENCE [LARGE SCALE GENOMIC DNA]</scope>
    <source>
        <strain evidence="1 2">DSM 29734</strain>
    </source>
</reference>
<protein>
    <recommendedName>
        <fullName evidence="3">SnoaL-like domain-containing protein</fullName>
    </recommendedName>
</protein>
<dbReference type="InterPro" id="IPR032710">
    <property type="entry name" value="NTF2-like_dom_sf"/>
</dbReference>
<accession>A0ABY1PDM3</accession>